<dbReference type="InterPro" id="IPR001019">
    <property type="entry name" value="Gprotein_alpha_su"/>
</dbReference>
<reference evidence="7" key="1">
    <citation type="submission" date="2021-01" db="EMBL/GenBank/DDBJ databases">
        <authorList>
            <consortium name="Aspergillus chevalieri M1 genome sequencing consortium"/>
            <person name="Kazuki M."/>
            <person name="Futagami T."/>
        </authorList>
    </citation>
    <scope>NUCLEOTIDE SEQUENCE</scope>
    <source>
        <strain evidence="7">M1</strain>
    </source>
</reference>
<dbReference type="SUPFAM" id="SSF47895">
    <property type="entry name" value="Transducin (alpha subunit), insertion domain"/>
    <property type="match status" value="1"/>
</dbReference>
<dbReference type="Gene3D" id="3.40.50.300">
    <property type="entry name" value="P-loop containing nucleotide triphosphate hydrolases"/>
    <property type="match status" value="1"/>
</dbReference>
<dbReference type="SMART" id="SM00275">
    <property type="entry name" value="G_alpha"/>
    <property type="match status" value="1"/>
</dbReference>
<dbReference type="PANTHER" id="PTHR10218:SF242">
    <property type="entry name" value="GUANINE NUCLEOTIDE-BINDING PROTEIN ALPHA-1 SUBUNIT"/>
    <property type="match status" value="1"/>
</dbReference>
<dbReference type="PROSITE" id="PS51882">
    <property type="entry name" value="G_ALPHA"/>
    <property type="match status" value="1"/>
</dbReference>
<accession>A0A7R7VW21</accession>
<evidence type="ECO:0000256" key="1">
    <source>
        <dbReference type="ARBA" id="ARBA00022741"/>
    </source>
</evidence>
<evidence type="ECO:0000256" key="3">
    <source>
        <dbReference type="ARBA" id="ARBA00023224"/>
    </source>
</evidence>
<dbReference type="Pfam" id="PF00503">
    <property type="entry name" value="G-alpha"/>
    <property type="match status" value="1"/>
</dbReference>
<evidence type="ECO:0000256" key="2">
    <source>
        <dbReference type="ARBA" id="ARBA00023134"/>
    </source>
</evidence>
<dbReference type="SUPFAM" id="SSF52540">
    <property type="entry name" value="P-loop containing nucleoside triphosphate hydrolases"/>
    <property type="match status" value="1"/>
</dbReference>
<dbReference type="GO" id="GO:0003924">
    <property type="term" value="F:GTPase activity"/>
    <property type="evidence" value="ECO:0007669"/>
    <property type="project" value="InterPro"/>
</dbReference>
<dbReference type="GO" id="GO:0000750">
    <property type="term" value="P:pheromone-dependent signal transduction involved in conjugation with cellular fusion"/>
    <property type="evidence" value="ECO:0007669"/>
    <property type="project" value="TreeGrafter"/>
</dbReference>
<feature type="region of interest" description="Disordered" evidence="6">
    <location>
        <begin position="1"/>
        <end position="27"/>
    </location>
</feature>
<dbReference type="KEGG" id="ache:ACHE_70702S"/>
<keyword evidence="1 4" id="KW-0547">Nucleotide-binding</keyword>
<evidence type="ECO:0008006" key="9">
    <source>
        <dbReference type="Google" id="ProtNLM"/>
    </source>
</evidence>
<dbReference type="PANTHER" id="PTHR10218">
    <property type="entry name" value="GTP-BINDING PROTEIN ALPHA SUBUNIT"/>
    <property type="match status" value="1"/>
</dbReference>
<dbReference type="EMBL" id="AP024422">
    <property type="protein sequence ID" value="BCR91859.1"/>
    <property type="molecule type" value="Genomic_DNA"/>
</dbReference>
<dbReference type="AlphaFoldDB" id="A0A7R7VW21"/>
<reference evidence="7" key="2">
    <citation type="submission" date="2021-02" db="EMBL/GenBank/DDBJ databases">
        <title>Aspergillus chevalieri M1 genome sequence.</title>
        <authorList>
            <person name="Kadooka C."/>
            <person name="Mori K."/>
            <person name="Futagami T."/>
        </authorList>
    </citation>
    <scope>NUCLEOTIDE SEQUENCE</scope>
    <source>
        <strain evidence="7">M1</strain>
    </source>
</reference>
<dbReference type="GO" id="GO:0007186">
    <property type="term" value="P:G protein-coupled receptor signaling pathway"/>
    <property type="evidence" value="ECO:0007669"/>
    <property type="project" value="InterPro"/>
</dbReference>
<feature type="binding site" evidence="4">
    <location>
        <begin position="55"/>
        <end position="60"/>
    </location>
    <ligand>
        <name>GTP</name>
        <dbReference type="ChEBI" id="CHEBI:37565"/>
    </ligand>
</feature>
<dbReference type="GO" id="GO:0046872">
    <property type="term" value="F:metal ion binding"/>
    <property type="evidence" value="ECO:0007669"/>
    <property type="project" value="UniProtKB-KW"/>
</dbReference>
<evidence type="ECO:0000313" key="7">
    <source>
        <dbReference type="EMBL" id="BCR91859.1"/>
    </source>
</evidence>
<proteinExistence type="predicted"/>
<evidence type="ECO:0000256" key="6">
    <source>
        <dbReference type="SAM" id="MobiDB-lite"/>
    </source>
</evidence>
<dbReference type="InterPro" id="IPR021842">
    <property type="entry name" value="DUF3435"/>
</dbReference>
<gene>
    <name evidence="7" type="ORF">ACHE_70702S</name>
</gene>
<organism evidence="7 8">
    <name type="scientific">Aspergillus chevalieri</name>
    <name type="common">Eurotium chevalieri</name>
    <dbReference type="NCBI Taxonomy" id="182096"/>
    <lineage>
        <taxon>Eukaryota</taxon>
        <taxon>Fungi</taxon>
        <taxon>Dikarya</taxon>
        <taxon>Ascomycota</taxon>
        <taxon>Pezizomycotina</taxon>
        <taxon>Eurotiomycetes</taxon>
        <taxon>Eurotiomycetidae</taxon>
        <taxon>Eurotiales</taxon>
        <taxon>Aspergillaceae</taxon>
        <taxon>Aspergillus</taxon>
        <taxon>Aspergillus subgen. Aspergillus</taxon>
    </lineage>
</organism>
<sequence>MEFFKHSIMGCSSSEPTDPAGVETPQHNTKINKLLKAEKKRMSRTIKVLLLGAGESGKSTIIKQMRIMYEGGFSNDERRQTRVIIYSNMVVAFNVLLDIMTAEKIVFETERAKYAANFIVKSQSIMACDGPLDIAVCNAMRHLWEDGGVQRAVVKGHELAFHDKICSKEVTDALQNVILQHADIRTFVRHYEVDVDVDVQGIIRKTGSQTPFVRFACSLSASIDQNRLYKLSPEESKSLNWLPVVRARQDTVNKRRRKWDDRQAKLDRASIAYQAAFGHLDEGALSKHHRHLWERLDLFQDRTMEAKRKYNKAVCELRNEKQQQQN</sequence>
<feature type="binding site" evidence="5">
    <location>
        <position position="59"/>
    </location>
    <ligand>
        <name>Mg(2+)</name>
        <dbReference type="ChEBI" id="CHEBI:18420"/>
    </ligand>
</feature>
<keyword evidence="8" id="KW-1185">Reference proteome</keyword>
<keyword evidence="2 4" id="KW-0342">GTP-binding</keyword>
<dbReference type="Proteomes" id="UP000637239">
    <property type="component" value="Chromosome 7"/>
</dbReference>
<evidence type="ECO:0000256" key="5">
    <source>
        <dbReference type="PIRSR" id="PIRSR601019-2"/>
    </source>
</evidence>
<dbReference type="GO" id="GO:0005737">
    <property type="term" value="C:cytoplasm"/>
    <property type="evidence" value="ECO:0007669"/>
    <property type="project" value="TreeGrafter"/>
</dbReference>
<dbReference type="RefSeq" id="XP_043140381.1">
    <property type="nucleotide sequence ID" value="XM_043283064.1"/>
</dbReference>
<protein>
    <recommendedName>
        <fullName evidence="9">G-protein alpha subunit</fullName>
    </recommendedName>
</protein>
<name>A0A7R7VW21_ASPCH</name>
<dbReference type="Pfam" id="PF11917">
    <property type="entry name" value="DUF3435"/>
    <property type="match status" value="1"/>
</dbReference>
<dbReference type="InterPro" id="IPR011025">
    <property type="entry name" value="GproteinA_insert"/>
</dbReference>
<evidence type="ECO:0000256" key="4">
    <source>
        <dbReference type="PIRSR" id="PIRSR601019-1"/>
    </source>
</evidence>
<keyword evidence="3" id="KW-0807">Transducer</keyword>
<dbReference type="GO" id="GO:0005525">
    <property type="term" value="F:GTP binding"/>
    <property type="evidence" value="ECO:0007669"/>
    <property type="project" value="UniProtKB-KW"/>
</dbReference>
<keyword evidence="5" id="KW-0460">Magnesium</keyword>
<dbReference type="GO" id="GO:0005834">
    <property type="term" value="C:heterotrimeric G-protein complex"/>
    <property type="evidence" value="ECO:0007669"/>
    <property type="project" value="TreeGrafter"/>
</dbReference>
<dbReference type="GO" id="GO:0031683">
    <property type="term" value="F:G-protein beta/gamma-subunit complex binding"/>
    <property type="evidence" value="ECO:0007669"/>
    <property type="project" value="InterPro"/>
</dbReference>
<dbReference type="GeneID" id="66986217"/>
<evidence type="ECO:0000313" key="8">
    <source>
        <dbReference type="Proteomes" id="UP000637239"/>
    </source>
</evidence>
<keyword evidence="5" id="KW-0479">Metal-binding</keyword>
<dbReference type="GO" id="GO:0001664">
    <property type="term" value="F:G protein-coupled receptor binding"/>
    <property type="evidence" value="ECO:0007669"/>
    <property type="project" value="TreeGrafter"/>
</dbReference>
<dbReference type="InterPro" id="IPR027417">
    <property type="entry name" value="P-loop_NTPase"/>
</dbReference>